<keyword evidence="4" id="KW-0378">Hydrolase</keyword>
<sequence length="317" mass="35138">MPNIPDRLRLGDTVALIAPASAPPDPKSIDESLAVIEKFGFKPKLSRHARKRWGFLAGSDRERASDLMEAFGDRRVKGIFCVRGGYGTPRLLPLLDYQKIRENPKVFVGYSDITALHCAFLKKSNLLSFHGPMFASDFIKKNYPDFSCERFLKILTEPEFPGSICQDYTHDTVSILRRGKVSGELIGGNISLLCSSLGTPYQPSFRGKILFFEDLDEVPYRYDRLLTQLSNAGLLQQVAGIAVGICVGAIDPKAKKMKEYRQTFEDVLKERLSGLKVPLVCGLPFGHTPYNTTIPVGGRATLDANKGDLILEGPVVR</sequence>
<feature type="domain" description="LD-carboxypeptidase N-terminal" evidence="7">
    <location>
        <begin position="14"/>
        <end position="131"/>
    </location>
</feature>
<dbReference type="InterPro" id="IPR027461">
    <property type="entry name" value="Carboxypeptidase_A_C_sf"/>
</dbReference>
<dbReference type="GO" id="GO:0004180">
    <property type="term" value="F:carboxypeptidase activity"/>
    <property type="evidence" value="ECO:0007669"/>
    <property type="project" value="UniProtKB-KW"/>
</dbReference>
<dbReference type="InterPro" id="IPR040921">
    <property type="entry name" value="Peptidase_S66C"/>
</dbReference>
<dbReference type="RefSeq" id="WP_007417417.1">
    <property type="nucleotide sequence ID" value="NZ_ABOX02000041.1"/>
</dbReference>
<feature type="active site" description="Charge relay system" evidence="6">
    <location>
        <position position="213"/>
    </location>
</feature>
<dbReference type="InterPro" id="IPR040449">
    <property type="entry name" value="Peptidase_S66_N"/>
</dbReference>
<dbReference type="PANTHER" id="PTHR30237">
    <property type="entry name" value="MURAMOYLTETRAPEPTIDE CARBOXYPEPTIDASE"/>
    <property type="match status" value="1"/>
</dbReference>
<dbReference type="Proteomes" id="UP000003688">
    <property type="component" value="Unassembled WGS sequence"/>
</dbReference>
<keyword evidence="3" id="KW-0645">Protease</keyword>
<dbReference type="SUPFAM" id="SSF141986">
    <property type="entry name" value="LD-carboxypeptidase A C-terminal domain-like"/>
    <property type="match status" value="1"/>
</dbReference>
<reference evidence="9 10" key="1">
    <citation type="journal article" date="2011" name="J. Bacteriol.">
        <title>Genome sequence of 'Pedosphaera parvula' Ellin514, an aerobic Verrucomicrobial isolate from pasture soil.</title>
        <authorList>
            <person name="Kant R."/>
            <person name="van Passel M.W."/>
            <person name="Sangwan P."/>
            <person name="Palva A."/>
            <person name="Lucas S."/>
            <person name="Copeland A."/>
            <person name="Lapidus A."/>
            <person name="Glavina Del Rio T."/>
            <person name="Dalin E."/>
            <person name="Tice H."/>
            <person name="Bruce D."/>
            <person name="Goodwin L."/>
            <person name="Pitluck S."/>
            <person name="Chertkov O."/>
            <person name="Larimer F.W."/>
            <person name="Land M.L."/>
            <person name="Hauser L."/>
            <person name="Brettin T.S."/>
            <person name="Detter J.C."/>
            <person name="Han S."/>
            <person name="de Vos W.M."/>
            <person name="Janssen P.H."/>
            <person name="Smidt H."/>
        </authorList>
    </citation>
    <scope>NUCLEOTIDE SEQUENCE [LARGE SCALE GENOMIC DNA]</scope>
    <source>
        <strain evidence="9 10">Ellin514</strain>
    </source>
</reference>
<evidence type="ECO:0000259" key="8">
    <source>
        <dbReference type="Pfam" id="PF17676"/>
    </source>
</evidence>
<comment type="similarity">
    <text evidence="1">Belongs to the peptidase S66 family.</text>
</comment>
<dbReference type="InterPro" id="IPR029062">
    <property type="entry name" value="Class_I_gatase-like"/>
</dbReference>
<dbReference type="SUPFAM" id="SSF52317">
    <property type="entry name" value="Class I glutamine amidotransferase-like"/>
    <property type="match status" value="1"/>
</dbReference>
<evidence type="ECO:0000259" key="7">
    <source>
        <dbReference type="Pfam" id="PF02016"/>
    </source>
</evidence>
<evidence type="ECO:0000256" key="6">
    <source>
        <dbReference type="PIRSR" id="PIRSR028757-1"/>
    </source>
</evidence>
<evidence type="ECO:0000313" key="10">
    <source>
        <dbReference type="Proteomes" id="UP000003688"/>
    </source>
</evidence>
<feature type="active site" description="Charge relay system" evidence="6">
    <location>
        <position position="287"/>
    </location>
</feature>
<dbReference type="Gene3D" id="3.50.30.60">
    <property type="entry name" value="LD-carboxypeptidase A C-terminal domain-like"/>
    <property type="match status" value="1"/>
</dbReference>
<dbReference type="Gene3D" id="3.40.50.10740">
    <property type="entry name" value="Class I glutamine amidotransferase-like"/>
    <property type="match status" value="1"/>
</dbReference>
<evidence type="ECO:0000256" key="1">
    <source>
        <dbReference type="ARBA" id="ARBA00010233"/>
    </source>
</evidence>
<dbReference type="Pfam" id="PF02016">
    <property type="entry name" value="Peptidase_S66"/>
    <property type="match status" value="1"/>
</dbReference>
<evidence type="ECO:0000256" key="5">
    <source>
        <dbReference type="ARBA" id="ARBA00022825"/>
    </source>
</evidence>
<dbReference type="CDD" id="cd07025">
    <property type="entry name" value="Peptidase_S66"/>
    <property type="match status" value="1"/>
</dbReference>
<dbReference type="GO" id="GO:0006508">
    <property type="term" value="P:proteolysis"/>
    <property type="evidence" value="ECO:0007669"/>
    <property type="project" value="UniProtKB-KW"/>
</dbReference>
<dbReference type="STRING" id="320771.Cflav_PD1760"/>
<feature type="domain" description="LD-carboxypeptidase C-terminal" evidence="8">
    <location>
        <begin position="182"/>
        <end position="302"/>
    </location>
</feature>
<proteinExistence type="inferred from homology"/>
<accession>B9XNN0</accession>
<dbReference type="InterPro" id="IPR027478">
    <property type="entry name" value="LdcA_N"/>
</dbReference>
<dbReference type="MEROPS" id="S66.001"/>
<dbReference type="Pfam" id="PF17676">
    <property type="entry name" value="Peptidase_S66C"/>
    <property type="match status" value="1"/>
</dbReference>
<protein>
    <submittedName>
        <fullName evidence="9">Peptidase U61 LD-carboxypeptidase A</fullName>
    </submittedName>
</protein>
<dbReference type="EMBL" id="ABOX02000041">
    <property type="protein sequence ID" value="EEF58570.1"/>
    <property type="molecule type" value="Genomic_DNA"/>
</dbReference>
<evidence type="ECO:0000256" key="3">
    <source>
        <dbReference type="ARBA" id="ARBA00022670"/>
    </source>
</evidence>
<dbReference type="PANTHER" id="PTHR30237:SF2">
    <property type="entry name" value="MUREIN TETRAPEPTIDE CARBOXYPEPTIDASE"/>
    <property type="match status" value="1"/>
</dbReference>
<dbReference type="PIRSF" id="PIRSF028757">
    <property type="entry name" value="LD-carboxypeptidase"/>
    <property type="match status" value="1"/>
</dbReference>
<dbReference type="AlphaFoldDB" id="B9XNN0"/>
<gene>
    <name evidence="9" type="ORF">Cflav_PD1760</name>
</gene>
<evidence type="ECO:0000256" key="4">
    <source>
        <dbReference type="ARBA" id="ARBA00022801"/>
    </source>
</evidence>
<organism evidence="9 10">
    <name type="scientific">Pedosphaera parvula (strain Ellin514)</name>
    <dbReference type="NCBI Taxonomy" id="320771"/>
    <lineage>
        <taxon>Bacteria</taxon>
        <taxon>Pseudomonadati</taxon>
        <taxon>Verrucomicrobiota</taxon>
        <taxon>Pedosphaerae</taxon>
        <taxon>Pedosphaerales</taxon>
        <taxon>Pedosphaeraceae</taxon>
        <taxon>Pedosphaera</taxon>
    </lineage>
</organism>
<evidence type="ECO:0000256" key="2">
    <source>
        <dbReference type="ARBA" id="ARBA00022645"/>
    </source>
</evidence>
<dbReference type="OrthoDB" id="9807329at2"/>
<keyword evidence="2 9" id="KW-0121">Carboxypeptidase</keyword>
<keyword evidence="10" id="KW-1185">Reference proteome</keyword>
<comment type="caution">
    <text evidence="9">The sequence shown here is derived from an EMBL/GenBank/DDBJ whole genome shotgun (WGS) entry which is preliminary data.</text>
</comment>
<evidence type="ECO:0000313" key="9">
    <source>
        <dbReference type="EMBL" id="EEF58570.1"/>
    </source>
</evidence>
<keyword evidence="5" id="KW-0720">Serine protease</keyword>
<dbReference type="GO" id="GO:0008236">
    <property type="term" value="F:serine-type peptidase activity"/>
    <property type="evidence" value="ECO:0007669"/>
    <property type="project" value="UniProtKB-KW"/>
</dbReference>
<feature type="active site" description="Nucleophile" evidence="6">
    <location>
        <position position="111"/>
    </location>
</feature>
<name>B9XNN0_PEDPL</name>
<dbReference type="InterPro" id="IPR003507">
    <property type="entry name" value="S66_fam"/>
</dbReference>